<evidence type="ECO:0008006" key="2">
    <source>
        <dbReference type="Google" id="ProtNLM"/>
    </source>
</evidence>
<name>A0A7R9NYQ9_9NEOP</name>
<proteinExistence type="predicted"/>
<dbReference type="InterPro" id="IPR036058">
    <property type="entry name" value="Kazal_dom_sf"/>
</dbReference>
<dbReference type="EMBL" id="OE004237">
    <property type="protein sequence ID" value="CAD7460989.1"/>
    <property type="molecule type" value="Genomic_DNA"/>
</dbReference>
<sequence length="180" mass="19850">MRKHAKRMSGWVTETRDAAVRQTYYISGVGQKQASIATGSEMKSFLVLTLVVLVAVCLHDSLAEKKCPEKCPSFTSPVCAKGQDIPPKTFKNSCEMGIYTCKNNVRKFAEIDAPTDASTTTHSHHCTLNILPLTPYSNATISHVILPNSPPTTPYSSKTALTHLHPQKPSRLYPFSRTPF</sequence>
<reference evidence="1" key="1">
    <citation type="submission" date="2020-11" db="EMBL/GenBank/DDBJ databases">
        <authorList>
            <person name="Tran Van P."/>
        </authorList>
    </citation>
    <scope>NUCLEOTIDE SEQUENCE</scope>
</reference>
<dbReference type="Gene3D" id="3.30.60.30">
    <property type="match status" value="1"/>
</dbReference>
<gene>
    <name evidence="1" type="ORF">TTEB3V08_LOCUS8904</name>
</gene>
<accession>A0A7R9NYQ9</accession>
<dbReference type="SUPFAM" id="SSF100895">
    <property type="entry name" value="Kazal-type serine protease inhibitors"/>
    <property type="match status" value="1"/>
</dbReference>
<organism evidence="1">
    <name type="scientific">Timema tahoe</name>
    <dbReference type="NCBI Taxonomy" id="61484"/>
    <lineage>
        <taxon>Eukaryota</taxon>
        <taxon>Metazoa</taxon>
        <taxon>Ecdysozoa</taxon>
        <taxon>Arthropoda</taxon>
        <taxon>Hexapoda</taxon>
        <taxon>Insecta</taxon>
        <taxon>Pterygota</taxon>
        <taxon>Neoptera</taxon>
        <taxon>Polyneoptera</taxon>
        <taxon>Phasmatodea</taxon>
        <taxon>Timematodea</taxon>
        <taxon>Timematoidea</taxon>
        <taxon>Timematidae</taxon>
        <taxon>Timema</taxon>
    </lineage>
</organism>
<dbReference type="AlphaFoldDB" id="A0A7R9NYQ9"/>
<protein>
    <recommendedName>
        <fullName evidence="2">Kazal-like domain-containing protein</fullName>
    </recommendedName>
</protein>
<evidence type="ECO:0000313" key="1">
    <source>
        <dbReference type="EMBL" id="CAD7460989.1"/>
    </source>
</evidence>